<sequence>MIEQIEHSDDIRLTHYSGMTDMDARLRREGVEGFYVAEGSSVIARAIAAGHAVVSTLCIAKWIDEISNLGLPESTPMYVADESILRATTGFHVHRGALAIFRRPTALTVMDVISEARVVLVLEDLVDHANVGAAFRSGSGLGVDAIIVSPRCADPLYRRAIKTSMGATLGMPWARAEHWPAALGQLVSAGFDVWGLTPRSEATTLAHAVAMEHPRIAVVVGTEGEGLSDVALQACSRLVRIPMYNDVDSLNVAAASAVAMYAISSTLHSRGEAI</sequence>
<dbReference type="PANTHER" id="PTHR43191">
    <property type="entry name" value="RRNA METHYLTRANSFERASE 3"/>
    <property type="match status" value="1"/>
</dbReference>
<evidence type="ECO:0000313" key="4">
    <source>
        <dbReference type="EMBL" id="CAB4902941.1"/>
    </source>
</evidence>
<dbReference type="Gene3D" id="3.40.1280.10">
    <property type="match status" value="1"/>
</dbReference>
<dbReference type="InterPro" id="IPR051259">
    <property type="entry name" value="rRNA_Methyltransferase"/>
</dbReference>
<dbReference type="SUPFAM" id="SSF55315">
    <property type="entry name" value="L30e-like"/>
    <property type="match status" value="1"/>
</dbReference>
<reference evidence="4" key="1">
    <citation type="submission" date="2020-05" db="EMBL/GenBank/DDBJ databases">
        <authorList>
            <person name="Chiriac C."/>
            <person name="Salcher M."/>
            <person name="Ghai R."/>
            <person name="Kavagutti S V."/>
        </authorList>
    </citation>
    <scope>NUCLEOTIDE SEQUENCE</scope>
</reference>
<keyword evidence="2" id="KW-0808">Transferase</keyword>
<protein>
    <submittedName>
        <fullName evidence="4">Unannotated protein</fullName>
    </submittedName>
</protein>
<dbReference type="CDD" id="cd18095">
    <property type="entry name" value="SpoU-like_rRNA-MTase"/>
    <property type="match status" value="1"/>
</dbReference>
<dbReference type="Pfam" id="PF00588">
    <property type="entry name" value="SpoU_methylase"/>
    <property type="match status" value="1"/>
</dbReference>
<evidence type="ECO:0000256" key="1">
    <source>
        <dbReference type="ARBA" id="ARBA00022603"/>
    </source>
</evidence>
<dbReference type="InterPro" id="IPR029026">
    <property type="entry name" value="tRNA_m1G_MTases_N"/>
</dbReference>
<dbReference type="GO" id="GO:0003723">
    <property type="term" value="F:RNA binding"/>
    <property type="evidence" value="ECO:0007669"/>
    <property type="project" value="InterPro"/>
</dbReference>
<accession>A0A6J7G4I8</accession>
<dbReference type="GO" id="GO:0008173">
    <property type="term" value="F:RNA methyltransferase activity"/>
    <property type="evidence" value="ECO:0007669"/>
    <property type="project" value="InterPro"/>
</dbReference>
<dbReference type="SUPFAM" id="SSF75217">
    <property type="entry name" value="alpha/beta knot"/>
    <property type="match status" value="1"/>
</dbReference>
<dbReference type="InterPro" id="IPR029028">
    <property type="entry name" value="Alpha/beta_knot_MTases"/>
</dbReference>
<dbReference type="InterPro" id="IPR001537">
    <property type="entry name" value="SpoU_MeTrfase"/>
</dbReference>
<dbReference type="EMBL" id="CAFBMR010000004">
    <property type="protein sequence ID" value="CAB4902941.1"/>
    <property type="molecule type" value="Genomic_DNA"/>
</dbReference>
<evidence type="ECO:0000256" key="2">
    <source>
        <dbReference type="ARBA" id="ARBA00022679"/>
    </source>
</evidence>
<proteinExistence type="predicted"/>
<dbReference type="GO" id="GO:0006396">
    <property type="term" value="P:RNA processing"/>
    <property type="evidence" value="ECO:0007669"/>
    <property type="project" value="InterPro"/>
</dbReference>
<gene>
    <name evidence="4" type="ORF">UFOPK3610_00230</name>
</gene>
<name>A0A6J7G4I8_9ZZZZ</name>
<feature type="domain" description="tRNA/rRNA methyltransferase SpoU type" evidence="3">
    <location>
        <begin position="118"/>
        <end position="261"/>
    </location>
</feature>
<dbReference type="GO" id="GO:0032259">
    <property type="term" value="P:methylation"/>
    <property type="evidence" value="ECO:0007669"/>
    <property type="project" value="UniProtKB-KW"/>
</dbReference>
<dbReference type="InterPro" id="IPR029064">
    <property type="entry name" value="Ribosomal_eL30-like_sf"/>
</dbReference>
<keyword evidence="1" id="KW-0489">Methyltransferase</keyword>
<evidence type="ECO:0000259" key="3">
    <source>
        <dbReference type="Pfam" id="PF00588"/>
    </source>
</evidence>
<dbReference type="PANTHER" id="PTHR43191:SF12">
    <property type="entry name" value="RRNA METHYLASE"/>
    <property type="match status" value="1"/>
</dbReference>
<dbReference type="AlphaFoldDB" id="A0A6J7G4I8"/>
<organism evidence="4">
    <name type="scientific">freshwater metagenome</name>
    <dbReference type="NCBI Taxonomy" id="449393"/>
    <lineage>
        <taxon>unclassified sequences</taxon>
        <taxon>metagenomes</taxon>
        <taxon>ecological metagenomes</taxon>
    </lineage>
</organism>